<dbReference type="InterPro" id="IPR036782">
    <property type="entry name" value="NE0471-like_N"/>
</dbReference>
<accession>A0A1A8XHA2</accession>
<dbReference type="RefSeq" id="WP_186406063.1">
    <property type="nucleotide sequence ID" value="NZ_FLQX01000064.1"/>
</dbReference>
<evidence type="ECO:0008006" key="3">
    <source>
        <dbReference type="Google" id="ProtNLM"/>
    </source>
</evidence>
<name>A0A1A8XHA2_9PROT</name>
<dbReference type="InterPro" id="IPR018841">
    <property type="entry name" value="DUF2442"/>
</dbReference>
<dbReference type="Gene3D" id="3.30.2020.10">
    <property type="entry name" value="NE0471-like N-terminal domain"/>
    <property type="match status" value="1"/>
</dbReference>
<dbReference type="Proteomes" id="UP000199169">
    <property type="component" value="Unassembled WGS sequence"/>
</dbReference>
<evidence type="ECO:0000313" key="1">
    <source>
        <dbReference type="EMBL" id="SBT04535.1"/>
    </source>
</evidence>
<dbReference type="AlphaFoldDB" id="A0A1A8XHA2"/>
<dbReference type="Pfam" id="PF10387">
    <property type="entry name" value="DUF2442"/>
    <property type="match status" value="1"/>
</dbReference>
<protein>
    <recommendedName>
        <fullName evidence="3">DUF2442 domain-containing protein</fullName>
    </recommendedName>
</protein>
<dbReference type="EMBL" id="FLQX01000064">
    <property type="protein sequence ID" value="SBT04535.1"/>
    <property type="molecule type" value="Genomic_DNA"/>
</dbReference>
<gene>
    <name evidence="1" type="ORF">ACCAA_1560003</name>
</gene>
<dbReference type="STRING" id="1860102.ACCAA_1560003"/>
<sequence length="106" mass="11350">MSSQAITETHQATGVTPGAPWRVRALSVLPQWQLAVTFNDGLTGIVDVLALVHGQDAGVFEALRDPAFFARAFLDCGAIAWPNGADLAPNAMYKEIRSSGVYCIMD</sequence>
<proteinExistence type="predicted"/>
<evidence type="ECO:0000313" key="2">
    <source>
        <dbReference type="Proteomes" id="UP000199169"/>
    </source>
</evidence>
<dbReference type="SUPFAM" id="SSF143880">
    <property type="entry name" value="NE0471 N-terminal domain-like"/>
    <property type="match status" value="1"/>
</dbReference>
<organism evidence="1 2">
    <name type="scientific">Candidatus Accumulibacter aalborgensis</name>
    <dbReference type="NCBI Taxonomy" id="1860102"/>
    <lineage>
        <taxon>Bacteria</taxon>
        <taxon>Pseudomonadati</taxon>
        <taxon>Pseudomonadota</taxon>
        <taxon>Betaproteobacteria</taxon>
        <taxon>Candidatus Accumulibacter</taxon>
    </lineage>
</organism>
<reference evidence="1 2" key="1">
    <citation type="submission" date="2016-06" db="EMBL/GenBank/DDBJ databases">
        <authorList>
            <person name="Kjaerup R.B."/>
            <person name="Dalgaard T.S."/>
            <person name="Juul-Madsen H.R."/>
        </authorList>
    </citation>
    <scope>NUCLEOTIDE SEQUENCE [LARGE SCALE GENOMIC DNA]</scope>
    <source>
        <strain evidence="1">3</strain>
    </source>
</reference>
<keyword evidence="2" id="KW-1185">Reference proteome</keyword>